<feature type="compositionally biased region" description="Basic and acidic residues" evidence="1">
    <location>
        <begin position="64"/>
        <end position="74"/>
    </location>
</feature>
<sequence length="74" mass="8296">MSGTRKMSSTAKTSYVELHLMRLLPLSNDWFLLWGVLLEGVKGDGNRYAAAPSHAVMGGRKKEKPGDHQWKPKE</sequence>
<dbReference type="AlphaFoldDB" id="A0A5B7DTL9"/>
<evidence type="ECO:0000313" key="3">
    <source>
        <dbReference type="Proteomes" id="UP000324222"/>
    </source>
</evidence>
<keyword evidence="3" id="KW-1185">Reference proteome</keyword>
<name>A0A5B7DTL9_PORTR</name>
<accession>A0A5B7DTL9</accession>
<feature type="region of interest" description="Disordered" evidence="1">
    <location>
        <begin position="49"/>
        <end position="74"/>
    </location>
</feature>
<comment type="caution">
    <text evidence="2">The sequence shown here is derived from an EMBL/GenBank/DDBJ whole genome shotgun (WGS) entry which is preliminary data.</text>
</comment>
<gene>
    <name evidence="2" type="ORF">E2C01_017377</name>
</gene>
<evidence type="ECO:0000313" key="2">
    <source>
        <dbReference type="EMBL" id="MPC24296.1"/>
    </source>
</evidence>
<protein>
    <submittedName>
        <fullName evidence="2">Uncharacterized protein</fullName>
    </submittedName>
</protein>
<dbReference type="Proteomes" id="UP000324222">
    <property type="component" value="Unassembled WGS sequence"/>
</dbReference>
<organism evidence="2 3">
    <name type="scientific">Portunus trituberculatus</name>
    <name type="common">Swimming crab</name>
    <name type="synonym">Neptunus trituberculatus</name>
    <dbReference type="NCBI Taxonomy" id="210409"/>
    <lineage>
        <taxon>Eukaryota</taxon>
        <taxon>Metazoa</taxon>
        <taxon>Ecdysozoa</taxon>
        <taxon>Arthropoda</taxon>
        <taxon>Crustacea</taxon>
        <taxon>Multicrustacea</taxon>
        <taxon>Malacostraca</taxon>
        <taxon>Eumalacostraca</taxon>
        <taxon>Eucarida</taxon>
        <taxon>Decapoda</taxon>
        <taxon>Pleocyemata</taxon>
        <taxon>Brachyura</taxon>
        <taxon>Eubrachyura</taxon>
        <taxon>Portunoidea</taxon>
        <taxon>Portunidae</taxon>
        <taxon>Portuninae</taxon>
        <taxon>Portunus</taxon>
    </lineage>
</organism>
<dbReference type="EMBL" id="VSRR010001313">
    <property type="protein sequence ID" value="MPC24296.1"/>
    <property type="molecule type" value="Genomic_DNA"/>
</dbReference>
<reference evidence="2 3" key="1">
    <citation type="submission" date="2019-05" db="EMBL/GenBank/DDBJ databases">
        <title>Another draft genome of Portunus trituberculatus and its Hox gene families provides insights of decapod evolution.</title>
        <authorList>
            <person name="Jeong J.-H."/>
            <person name="Song I."/>
            <person name="Kim S."/>
            <person name="Choi T."/>
            <person name="Kim D."/>
            <person name="Ryu S."/>
            <person name="Kim W."/>
        </authorList>
    </citation>
    <scope>NUCLEOTIDE SEQUENCE [LARGE SCALE GENOMIC DNA]</scope>
    <source>
        <tissue evidence="2">Muscle</tissue>
    </source>
</reference>
<proteinExistence type="predicted"/>
<evidence type="ECO:0000256" key="1">
    <source>
        <dbReference type="SAM" id="MobiDB-lite"/>
    </source>
</evidence>